<feature type="domain" description="Carbohydrate kinase PfkB" evidence="14">
    <location>
        <begin position="11"/>
        <end position="303"/>
    </location>
</feature>
<feature type="binding site" evidence="13">
    <location>
        <position position="292"/>
    </location>
    <ligand>
        <name>K(+)</name>
        <dbReference type="ChEBI" id="CHEBI:29103"/>
    </ligand>
</feature>
<dbReference type="GO" id="GO:0005634">
    <property type="term" value="C:nucleus"/>
    <property type="evidence" value="ECO:0007669"/>
    <property type="project" value="UniProtKB-SubCell"/>
</dbReference>
<keyword evidence="11 13" id="KW-0630">Potassium</keyword>
<evidence type="ECO:0000259" key="14">
    <source>
        <dbReference type="Pfam" id="PF00294"/>
    </source>
</evidence>
<comment type="pathway">
    <text evidence="13">Carbohydrate metabolism; D-ribose degradation; D-ribose 5-phosphate from beta-D-ribopyranose: step 2/2.</text>
</comment>
<dbReference type="HAMAP" id="MF_01987">
    <property type="entry name" value="Ribokinase"/>
    <property type="match status" value="1"/>
</dbReference>
<evidence type="ECO:0000256" key="8">
    <source>
        <dbReference type="ARBA" id="ARBA00022777"/>
    </source>
</evidence>
<evidence type="ECO:0000256" key="6">
    <source>
        <dbReference type="ARBA" id="ARBA00022723"/>
    </source>
</evidence>
<comment type="subcellular location">
    <subcellularLocation>
        <location evidence="13">Cytoplasm</location>
    </subcellularLocation>
    <subcellularLocation>
        <location evidence="13">Nucleus</location>
    </subcellularLocation>
</comment>
<keyword evidence="13" id="KW-0539">Nucleus</keyword>
<dbReference type="Proteomes" id="UP000410492">
    <property type="component" value="Unassembled WGS sequence"/>
</dbReference>
<dbReference type="InterPro" id="IPR002173">
    <property type="entry name" value="Carboh/pur_kinase_PfkB_CS"/>
</dbReference>
<keyword evidence="16" id="KW-1185">Reference proteome</keyword>
<dbReference type="PRINTS" id="PR00990">
    <property type="entry name" value="RIBOKINASE"/>
</dbReference>
<feature type="binding site" evidence="13">
    <location>
        <position position="191"/>
    </location>
    <ligand>
        <name>ATP</name>
        <dbReference type="ChEBI" id="CHEBI:30616"/>
    </ligand>
</feature>
<comment type="similarity">
    <text evidence="13">Belongs to the carbohydrate kinase PfkB family. Ribokinase subfamily.</text>
</comment>
<keyword evidence="7 13" id="KW-0547">Nucleotide-binding</keyword>
<dbReference type="NCBIfam" id="TIGR02152">
    <property type="entry name" value="D_ribokin_bact"/>
    <property type="match status" value="1"/>
</dbReference>
<feature type="binding site" evidence="13">
    <location>
        <begin position="48"/>
        <end position="52"/>
    </location>
    <ligand>
        <name>substrate</name>
    </ligand>
</feature>
<organism evidence="15 16">
    <name type="scientific">Callosobruchus maculatus</name>
    <name type="common">Southern cowpea weevil</name>
    <name type="synonym">Pulse bruchid</name>
    <dbReference type="NCBI Taxonomy" id="64391"/>
    <lineage>
        <taxon>Eukaryota</taxon>
        <taxon>Metazoa</taxon>
        <taxon>Ecdysozoa</taxon>
        <taxon>Arthropoda</taxon>
        <taxon>Hexapoda</taxon>
        <taxon>Insecta</taxon>
        <taxon>Pterygota</taxon>
        <taxon>Neoptera</taxon>
        <taxon>Endopterygota</taxon>
        <taxon>Coleoptera</taxon>
        <taxon>Polyphaga</taxon>
        <taxon>Cucujiformia</taxon>
        <taxon>Chrysomeloidea</taxon>
        <taxon>Chrysomelidae</taxon>
        <taxon>Bruchinae</taxon>
        <taxon>Bruchini</taxon>
        <taxon>Callosobruchus</taxon>
    </lineage>
</organism>
<evidence type="ECO:0000313" key="15">
    <source>
        <dbReference type="EMBL" id="VEN36420.1"/>
    </source>
</evidence>
<comment type="similarity">
    <text evidence="1">Belongs to the carbohydrate kinase pfkB family.</text>
</comment>
<evidence type="ECO:0000256" key="3">
    <source>
        <dbReference type="ARBA" id="ARBA00016943"/>
    </source>
</evidence>
<dbReference type="PANTHER" id="PTHR10584:SF166">
    <property type="entry name" value="RIBOKINASE"/>
    <property type="match status" value="1"/>
</dbReference>
<feature type="binding site" evidence="13">
    <location>
        <begin position="20"/>
        <end position="22"/>
    </location>
    <ligand>
        <name>substrate</name>
    </ligand>
</feature>
<feature type="active site" description="Proton acceptor" evidence="13">
    <location>
        <position position="260"/>
    </location>
</feature>
<proteinExistence type="inferred from homology"/>
<feature type="binding site" evidence="13">
    <location>
        <position position="149"/>
    </location>
    <ligand>
        <name>substrate</name>
    </ligand>
</feature>
<evidence type="ECO:0000256" key="4">
    <source>
        <dbReference type="ARBA" id="ARBA00022490"/>
    </source>
</evidence>
<dbReference type="InterPro" id="IPR029056">
    <property type="entry name" value="Ribokinase-like"/>
</dbReference>
<evidence type="ECO:0000256" key="1">
    <source>
        <dbReference type="ARBA" id="ARBA00005380"/>
    </source>
</evidence>
<evidence type="ECO:0000256" key="12">
    <source>
        <dbReference type="ARBA" id="ARBA00023277"/>
    </source>
</evidence>
<comment type="cofactor">
    <cofactor evidence="13">
        <name>Mg(2+)</name>
        <dbReference type="ChEBI" id="CHEBI:18420"/>
    </cofactor>
    <text evidence="13">Requires a divalent cation, most likely magnesium in vivo, as an electrophilic catalyst to aid phosphoryl group transfer. It is the chelate of the metal and the nucleotide that is the actual substrate.</text>
</comment>
<keyword evidence="5 13" id="KW-0808">Transferase</keyword>
<name>A0A653BM12_CALMS</name>
<evidence type="ECO:0000256" key="10">
    <source>
        <dbReference type="ARBA" id="ARBA00022842"/>
    </source>
</evidence>
<keyword evidence="9 13" id="KW-0067">ATP-binding</keyword>
<keyword evidence="10 13" id="KW-0460">Magnesium</keyword>
<dbReference type="GO" id="GO:0019303">
    <property type="term" value="P:D-ribose catabolic process"/>
    <property type="evidence" value="ECO:0007669"/>
    <property type="project" value="UniProtKB-UniRule"/>
</dbReference>
<dbReference type="InterPro" id="IPR002139">
    <property type="entry name" value="Ribo/fructo_kinase"/>
</dbReference>
<dbReference type="PROSITE" id="PS00584">
    <property type="entry name" value="PFKB_KINASES_2"/>
    <property type="match status" value="1"/>
</dbReference>
<evidence type="ECO:0000313" key="16">
    <source>
        <dbReference type="Proteomes" id="UP000410492"/>
    </source>
</evidence>
<dbReference type="PANTHER" id="PTHR10584">
    <property type="entry name" value="SUGAR KINASE"/>
    <property type="match status" value="1"/>
</dbReference>
<comment type="subunit">
    <text evidence="13">Homodimer.</text>
</comment>
<sequence>MISSGRTSTSNSIVVVGSCMIDFISYAPRLPKSGETIKGSKCVTHFGGKGANQAVAAAKLGGNVTMVGRVGVDDWGTRYIEHLKHLNVNTDHVKITLDAQTGIAQIIVANSGENLIVITCGANDKLDEKDVVLADTVIKAADVLVLQLETPPEVAIKALELCKGISILNGAPAIANIDSKLLSMPTIFCVNELEAATFTGLPVKSESDARKAGVELLNKGCNNVIITLGRQGALLMSKTGKTIHVPSPVVAAVDTTGAGDAFIGALAYLLANRKEMSMEMCVGLACVAAADSVTRPGTQRSFPGIEVFGMS</sequence>
<evidence type="ECO:0000256" key="9">
    <source>
        <dbReference type="ARBA" id="ARBA00022840"/>
    </source>
</evidence>
<comment type="activity regulation">
    <text evidence="13">Activated by a monovalent cation that binds near, but not in, the active site. The most likely occupant of the site in vivo is potassium. Ion binding induces a conformational change that may alter substrate affinity.</text>
</comment>
<evidence type="ECO:0000256" key="13">
    <source>
        <dbReference type="HAMAP-Rule" id="MF_03215"/>
    </source>
</evidence>
<dbReference type="GO" id="GO:0005829">
    <property type="term" value="C:cytosol"/>
    <property type="evidence" value="ECO:0007669"/>
    <property type="project" value="TreeGrafter"/>
</dbReference>
<comment type="catalytic activity">
    <reaction evidence="13">
        <text>D-ribose + ATP = D-ribose 5-phosphate + ADP + H(+)</text>
        <dbReference type="Rhea" id="RHEA:13697"/>
        <dbReference type="ChEBI" id="CHEBI:15378"/>
        <dbReference type="ChEBI" id="CHEBI:30616"/>
        <dbReference type="ChEBI" id="CHEBI:47013"/>
        <dbReference type="ChEBI" id="CHEBI:78346"/>
        <dbReference type="ChEBI" id="CHEBI:456216"/>
        <dbReference type="EC" id="2.7.1.15"/>
    </reaction>
</comment>
<comment type="caution">
    <text evidence="13">Lacks conserved residue(s) required for the propagation of feature annotation.</text>
</comment>
<keyword evidence="4 13" id="KW-0963">Cytoplasm</keyword>
<dbReference type="Pfam" id="PF00294">
    <property type="entry name" value="PfkB"/>
    <property type="match status" value="1"/>
</dbReference>
<evidence type="ECO:0000256" key="11">
    <source>
        <dbReference type="ARBA" id="ARBA00022958"/>
    </source>
</evidence>
<dbReference type="EC" id="2.7.1.15" evidence="2 13"/>
<dbReference type="CDD" id="cd01174">
    <property type="entry name" value="ribokinase"/>
    <property type="match status" value="1"/>
</dbReference>
<feature type="binding site" evidence="13">
    <location>
        <position position="254"/>
    </location>
    <ligand>
        <name>K(+)</name>
        <dbReference type="ChEBI" id="CHEBI:29103"/>
    </ligand>
</feature>
<dbReference type="GO" id="GO:0004747">
    <property type="term" value="F:ribokinase activity"/>
    <property type="evidence" value="ECO:0007669"/>
    <property type="project" value="UniProtKB-UniRule"/>
</dbReference>
<dbReference type="SUPFAM" id="SSF53613">
    <property type="entry name" value="Ribokinase-like"/>
    <property type="match status" value="1"/>
</dbReference>
<dbReference type="Gene3D" id="3.40.1190.20">
    <property type="match status" value="1"/>
</dbReference>
<feature type="binding site" evidence="13">
    <location>
        <begin position="259"/>
        <end position="260"/>
    </location>
    <ligand>
        <name>ATP</name>
        <dbReference type="ChEBI" id="CHEBI:30616"/>
    </ligand>
</feature>
<dbReference type="PROSITE" id="PS51257">
    <property type="entry name" value="PROKAR_LIPOPROTEIN"/>
    <property type="match status" value="1"/>
</dbReference>
<gene>
    <name evidence="15" type="ORF">CALMAC_LOCUS2047</name>
</gene>
<protein>
    <recommendedName>
        <fullName evidence="3 13">Ribokinase</fullName>
        <shortName evidence="13">RK</shortName>
        <ecNumber evidence="2 13">2.7.1.15</ecNumber>
    </recommendedName>
</protein>
<evidence type="ECO:0000256" key="5">
    <source>
        <dbReference type="ARBA" id="ARBA00022679"/>
    </source>
</evidence>
<feature type="binding site" evidence="13">
    <location>
        <position position="297"/>
    </location>
    <ligand>
        <name>K(+)</name>
        <dbReference type="ChEBI" id="CHEBI:29103"/>
    </ligand>
</feature>
<feature type="binding site" evidence="13">
    <location>
        <position position="260"/>
    </location>
    <ligand>
        <name>substrate</name>
    </ligand>
</feature>
<dbReference type="FunFam" id="3.40.1190.20:FF:000010">
    <property type="entry name" value="Ribokinase"/>
    <property type="match status" value="1"/>
</dbReference>
<keyword evidence="12 13" id="KW-0119">Carbohydrate metabolism</keyword>
<reference evidence="15 16" key="1">
    <citation type="submission" date="2019-01" db="EMBL/GenBank/DDBJ databases">
        <authorList>
            <person name="Sayadi A."/>
        </authorList>
    </citation>
    <scope>NUCLEOTIDE SEQUENCE [LARGE SCALE GENOMIC DNA]</scope>
</reference>
<feature type="binding site" evidence="13">
    <location>
        <position position="301"/>
    </location>
    <ligand>
        <name>K(+)</name>
        <dbReference type="ChEBI" id="CHEBI:29103"/>
    </ligand>
</feature>
<keyword evidence="8 13" id="KW-0418">Kinase</keyword>
<accession>A0A653BM12</accession>
<dbReference type="InterPro" id="IPR011877">
    <property type="entry name" value="Ribokinase"/>
</dbReference>
<dbReference type="UniPathway" id="UPA00916">
    <property type="reaction ID" value="UER00889"/>
</dbReference>
<feature type="binding site" evidence="13">
    <location>
        <begin position="227"/>
        <end position="232"/>
    </location>
    <ligand>
        <name>ATP</name>
        <dbReference type="ChEBI" id="CHEBI:30616"/>
    </ligand>
</feature>
<feature type="binding site" evidence="13">
    <location>
        <position position="295"/>
    </location>
    <ligand>
        <name>K(+)</name>
        <dbReference type="ChEBI" id="CHEBI:29103"/>
    </ligand>
</feature>
<dbReference type="GO" id="GO:0005524">
    <property type="term" value="F:ATP binding"/>
    <property type="evidence" value="ECO:0007669"/>
    <property type="project" value="UniProtKB-UniRule"/>
</dbReference>
<dbReference type="AlphaFoldDB" id="A0A653BM12"/>
<dbReference type="InterPro" id="IPR011611">
    <property type="entry name" value="PfkB_dom"/>
</dbReference>
<evidence type="ECO:0000256" key="7">
    <source>
        <dbReference type="ARBA" id="ARBA00022741"/>
    </source>
</evidence>
<evidence type="ECO:0000256" key="2">
    <source>
        <dbReference type="ARBA" id="ARBA00012035"/>
    </source>
</evidence>
<dbReference type="OrthoDB" id="415590at2759"/>
<keyword evidence="6 13" id="KW-0479">Metal-binding</keyword>
<comment type="function">
    <text evidence="13">Catalyzes the phosphorylation of ribose at O-5 in a reaction requiring ATP and magnesium. The resulting D-ribose-5-phosphate can then be used either for sythesis of nucleotides, histidine, and tryptophan, or as a component of the pentose phosphate pathway.</text>
</comment>
<feature type="binding site" evidence="13">
    <location>
        <position position="256"/>
    </location>
    <ligand>
        <name>K(+)</name>
        <dbReference type="ChEBI" id="CHEBI:29103"/>
    </ligand>
</feature>
<dbReference type="GO" id="GO:0046872">
    <property type="term" value="F:metal ion binding"/>
    <property type="evidence" value="ECO:0007669"/>
    <property type="project" value="UniProtKB-KW"/>
</dbReference>
<dbReference type="EMBL" id="CAACVG010002401">
    <property type="protein sequence ID" value="VEN36420.1"/>
    <property type="molecule type" value="Genomic_DNA"/>
</dbReference>